<dbReference type="Pfam" id="PF00502">
    <property type="entry name" value="Phycobilisome"/>
    <property type="match status" value="1"/>
</dbReference>
<sequence length="346" mass="39643">MISSSLRSQRYSAKPLVDIWTARYSCAPLSGGATPTQFEDAISAKGRRRTVERLHGRFIKQSCRRAAIRTSDLYTCYKDSNLGEIAELAKFAIQVYDVLLQFYQVHTPALVNIAEQQNGIVRGSTQRVFQIPEIVSLITDIEPLLLEFHAQQTIEEHWQTRSFLSTQLSFSSWFLLKVLPKEEQVLLGAYFYFLEEYVSMPWHRLYKAATTHDPSSPILYLAERMLPQIAPVSMQVYTQWSKLFGGYYNRRGQLDNSGVRHSSLRDFSMFQVYLWLCILQGDLGAIEQELVVLCSRVYRGIGIPWEMTVKGTKLLVDEILSGLDTEEKALISPYTAGMLRAFERQP</sequence>
<dbReference type="EMBL" id="JADOER010000004">
    <property type="protein sequence ID" value="MBT9311550.1"/>
    <property type="molecule type" value="Genomic_DNA"/>
</dbReference>
<dbReference type="InterPro" id="IPR009050">
    <property type="entry name" value="Globin-like_sf"/>
</dbReference>
<evidence type="ECO:0000313" key="5">
    <source>
        <dbReference type="Proteomes" id="UP001196661"/>
    </source>
</evidence>
<accession>A0ABS5Y186</accession>
<comment type="caution">
    <text evidence="4">The sequence shown here is derived from an EMBL/GenBank/DDBJ whole genome shotgun (WGS) entry which is preliminary data.</text>
</comment>
<dbReference type="Proteomes" id="UP001196661">
    <property type="component" value="Unassembled WGS sequence"/>
</dbReference>
<keyword evidence="2" id="KW-0157">Chromophore</keyword>
<dbReference type="RefSeq" id="WP_215617431.1">
    <property type="nucleotide sequence ID" value="NZ_JADOER010000004.1"/>
</dbReference>
<proteinExistence type="inferred from homology"/>
<keyword evidence="3" id="KW-0089">Bile pigment</keyword>
<gene>
    <name evidence="4" type="ORF">IXB28_04980</name>
</gene>
<dbReference type="SUPFAM" id="SSF46458">
    <property type="entry name" value="Globin-like"/>
    <property type="match status" value="1"/>
</dbReference>
<organism evidence="4 5">
    <name type="scientific">Leptothoe kymatousa TAU-MAC 1615</name>
    <dbReference type="NCBI Taxonomy" id="2364775"/>
    <lineage>
        <taxon>Bacteria</taxon>
        <taxon>Bacillati</taxon>
        <taxon>Cyanobacteriota</taxon>
        <taxon>Cyanophyceae</taxon>
        <taxon>Nodosilineales</taxon>
        <taxon>Cymatolegaceae</taxon>
        <taxon>Leptothoe</taxon>
        <taxon>Leptothoe kymatousa</taxon>
    </lineage>
</organism>
<protein>
    <submittedName>
        <fullName evidence="4">Uncharacterized protein</fullName>
    </submittedName>
</protein>
<evidence type="ECO:0000256" key="2">
    <source>
        <dbReference type="ARBA" id="ARBA00022991"/>
    </source>
</evidence>
<dbReference type="Gene3D" id="1.10.490.20">
    <property type="entry name" value="Phycocyanins"/>
    <property type="match status" value="1"/>
</dbReference>
<comment type="similarity">
    <text evidence="1">Belongs to the phycobiliprotein family.</text>
</comment>
<evidence type="ECO:0000256" key="1">
    <source>
        <dbReference type="ARBA" id="ARBA00008182"/>
    </source>
</evidence>
<dbReference type="InterPro" id="IPR038719">
    <property type="entry name" value="Phycobilisome_asu/bsu_sf"/>
</dbReference>
<dbReference type="InterPro" id="IPR012128">
    <property type="entry name" value="Phycobilisome_asu/bsu"/>
</dbReference>
<reference evidence="4 5" key="1">
    <citation type="journal article" date="2021" name="Mar. Drugs">
        <title>Genome Reduction and Secondary Metabolism of the Marine Sponge-Associated Cyanobacterium Leptothoe.</title>
        <authorList>
            <person name="Konstantinou D."/>
            <person name="Popin R.V."/>
            <person name="Fewer D.P."/>
            <person name="Sivonen K."/>
            <person name="Gkelis S."/>
        </authorList>
    </citation>
    <scope>NUCLEOTIDE SEQUENCE [LARGE SCALE GENOMIC DNA]</scope>
    <source>
        <strain evidence="4 5">TAU-MAC 1615</strain>
    </source>
</reference>
<keyword evidence="5" id="KW-1185">Reference proteome</keyword>
<evidence type="ECO:0000256" key="3">
    <source>
        <dbReference type="ARBA" id="ARBA00023307"/>
    </source>
</evidence>
<name>A0ABS5Y186_9CYAN</name>
<evidence type="ECO:0000313" key="4">
    <source>
        <dbReference type="EMBL" id="MBT9311550.1"/>
    </source>
</evidence>